<dbReference type="AlphaFoldDB" id="A0AAE0VSC1"/>
<dbReference type="EMBL" id="JAEAOA010001770">
    <property type="protein sequence ID" value="KAK3588241.1"/>
    <property type="molecule type" value="Genomic_DNA"/>
</dbReference>
<reference evidence="1" key="2">
    <citation type="journal article" date="2021" name="Genome Biol. Evol.">
        <title>Developing a high-quality reference genome for a parasitic bivalve with doubly uniparental inheritance (Bivalvia: Unionida).</title>
        <authorList>
            <person name="Smith C.H."/>
        </authorList>
    </citation>
    <scope>NUCLEOTIDE SEQUENCE</scope>
    <source>
        <strain evidence="1">CHS0354</strain>
        <tissue evidence="1">Mantle</tissue>
    </source>
</reference>
<name>A0AAE0VSC1_9BIVA</name>
<protein>
    <submittedName>
        <fullName evidence="1">Uncharacterized protein</fullName>
    </submittedName>
</protein>
<keyword evidence="2" id="KW-1185">Reference proteome</keyword>
<comment type="caution">
    <text evidence="1">The sequence shown here is derived from an EMBL/GenBank/DDBJ whole genome shotgun (WGS) entry which is preliminary data.</text>
</comment>
<dbReference type="Proteomes" id="UP001195483">
    <property type="component" value="Unassembled WGS sequence"/>
</dbReference>
<reference evidence="1" key="1">
    <citation type="journal article" date="2021" name="Genome Biol. Evol.">
        <title>A High-Quality Reference Genome for a Parasitic Bivalve with Doubly Uniparental Inheritance (Bivalvia: Unionida).</title>
        <authorList>
            <person name="Smith C.H."/>
        </authorList>
    </citation>
    <scope>NUCLEOTIDE SEQUENCE</scope>
    <source>
        <strain evidence="1">CHS0354</strain>
    </source>
</reference>
<evidence type="ECO:0000313" key="1">
    <source>
        <dbReference type="EMBL" id="KAK3588241.1"/>
    </source>
</evidence>
<evidence type="ECO:0000313" key="2">
    <source>
        <dbReference type="Proteomes" id="UP001195483"/>
    </source>
</evidence>
<reference evidence="1" key="3">
    <citation type="submission" date="2023-05" db="EMBL/GenBank/DDBJ databases">
        <authorList>
            <person name="Smith C.H."/>
        </authorList>
    </citation>
    <scope>NUCLEOTIDE SEQUENCE</scope>
    <source>
        <strain evidence="1">CHS0354</strain>
        <tissue evidence="1">Mantle</tissue>
    </source>
</reference>
<proteinExistence type="predicted"/>
<sequence length="64" mass="6994">MEVWGAVGRKQVVEECGVRNAVLYKGTKPTDVPAIKWCPVLSVSNLAVQYGKSSPKHNLSIQII</sequence>
<gene>
    <name evidence="1" type="ORF">CHS0354_029566</name>
</gene>
<organism evidence="1 2">
    <name type="scientific">Potamilus streckersoni</name>
    <dbReference type="NCBI Taxonomy" id="2493646"/>
    <lineage>
        <taxon>Eukaryota</taxon>
        <taxon>Metazoa</taxon>
        <taxon>Spiralia</taxon>
        <taxon>Lophotrochozoa</taxon>
        <taxon>Mollusca</taxon>
        <taxon>Bivalvia</taxon>
        <taxon>Autobranchia</taxon>
        <taxon>Heteroconchia</taxon>
        <taxon>Palaeoheterodonta</taxon>
        <taxon>Unionida</taxon>
        <taxon>Unionoidea</taxon>
        <taxon>Unionidae</taxon>
        <taxon>Ambleminae</taxon>
        <taxon>Lampsilini</taxon>
        <taxon>Potamilus</taxon>
    </lineage>
</organism>
<accession>A0AAE0VSC1</accession>